<keyword evidence="1" id="KW-1133">Transmembrane helix</keyword>
<reference evidence="3" key="1">
    <citation type="submission" date="2009-09" db="EMBL/GenBank/DDBJ databases">
        <title>The complete chromosome of Sebaldella termitidis ATCC 33386.</title>
        <authorList>
            <consortium name="US DOE Joint Genome Institute (JGI-PGF)"/>
            <person name="Lucas S."/>
            <person name="Copeland A."/>
            <person name="Lapidus A."/>
            <person name="Glavina del Rio T."/>
            <person name="Dalin E."/>
            <person name="Tice H."/>
            <person name="Bruce D."/>
            <person name="Goodwin L."/>
            <person name="Pitluck S."/>
            <person name="Kyrpides N."/>
            <person name="Mavromatis K."/>
            <person name="Ivanova N."/>
            <person name="Mikhailova N."/>
            <person name="Sims D."/>
            <person name="Meincke L."/>
            <person name="Brettin T."/>
            <person name="Detter J.C."/>
            <person name="Han C."/>
            <person name="Larimer F."/>
            <person name="Land M."/>
            <person name="Hauser L."/>
            <person name="Markowitz V."/>
            <person name="Cheng J.F."/>
            <person name="Hugenholtz P."/>
            <person name="Woyke T."/>
            <person name="Wu D."/>
            <person name="Eisen J.A."/>
        </authorList>
    </citation>
    <scope>NUCLEOTIDE SEQUENCE [LARGE SCALE GENOMIC DNA]</scope>
    <source>
        <strain evidence="3">ATCC 33386 / NCTC 11300</strain>
    </source>
</reference>
<reference evidence="2 3" key="2">
    <citation type="journal article" date="2010" name="Stand. Genomic Sci.">
        <title>Complete genome sequence of Sebaldella termitidis type strain (NCTC 11300).</title>
        <authorList>
            <person name="Harmon-Smith M."/>
            <person name="Celia L."/>
            <person name="Chertkov O."/>
            <person name="Lapidus A."/>
            <person name="Copeland A."/>
            <person name="Glavina Del Rio T."/>
            <person name="Nolan M."/>
            <person name="Lucas S."/>
            <person name="Tice H."/>
            <person name="Cheng J.F."/>
            <person name="Han C."/>
            <person name="Detter J.C."/>
            <person name="Bruce D."/>
            <person name="Goodwin L."/>
            <person name="Pitluck S."/>
            <person name="Pati A."/>
            <person name="Liolios K."/>
            <person name="Ivanova N."/>
            <person name="Mavromatis K."/>
            <person name="Mikhailova N."/>
            <person name="Chen A."/>
            <person name="Palaniappan K."/>
            <person name="Land M."/>
            <person name="Hauser L."/>
            <person name="Chang Y.J."/>
            <person name="Jeffries C.D."/>
            <person name="Brettin T."/>
            <person name="Goker M."/>
            <person name="Beck B."/>
            <person name="Bristow J."/>
            <person name="Eisen J.A."/>
            <person name="Markowitz V."/>
            <person name="Hugenholtz P."/>
            <person name="Kyrpides N.C."/>
            <person name="Klenk H.P."/>
            <person name="Chen F."/>
        </authorList>
    </citation>
    <scope>NUCLEOTIDE SEQUENCE [LARGE SCALE GENOMIC DNA]</scope>
    <source>
        <strain evidence="3">ATCC 33386 / NCTC 11300</strain>
    </source>
</reference>
<keyword evidence="1" id="KW-0472">Membrane</keyword>
<evidence type="ECO:0000313" key="2">
    <source>
        <dbReference type="EMBL" id="ACZ08826.1"/>
    </source>
</evidence>
<feature type="transmembrane region" description="Helical" evidence="1">
    <location>
        <begin position="88"/>
        <end position="113"/>
    </location>
</feature>
<keyword evidence="3" id="KW-1185">Reference proteome</keyword>
<dbReference type="STRING" id="526218.Sterm_1971"/>
<proteinExistence type="predicted"/>
<evidence type="ECO:0000256" key="1">
    <source>
        <dbReference type="SAM" id="Phobius"/>
    </source>
</evidence>
<dbReference type="HOGENOM" id="CLU_1712011_0_0_0"/>
<dbReference type="KEGG" id="str:Sterm_1971"/>
<organism evidence="2 3">
    <name type="scientific">Sebaldella termitidis (strain ATCC 33386 / NCTC 11300)</name>
    <dbReference type="NCBI Taxonomy" id="526218"/>
    <lineage>
        <taxon>Bacteria</taxon>
        <taxon>Fusobacteriati</taxon>
        <taxon>Fusobacteriota</taxon>
        <taxon>Fusobacteriia</taxon>
        <taxon>Fusobacteriales</taxon>
        <taxon>Leptotrichiaceae</taxon>
        <taxon>Sebaldella</taxon>
    </lineage>
</organism>
<dbReference type="Proteomes" id="UP000000845">
    <property type="component" value="Chromosome"/>
</dbReference>
<accession>D1AJD8</accession>
<sequence length="153" mass="17179">MLNDNEFTIEDIRRVAKRAKFLNTALIVLTLVYFVLSWVLNGMFAFGDPTLVIWIFSGVSTILAVIILIFSILTFGKMRFLQIEGGGQLLASSIIFTIFAFFGFLLGIVILILSGMSIRKIKESMEILEIEHSGNINPGNDRNSDDEKGVWEK</sequence>
<evidence type="ECO:0000313" key="3">
    <source>
        <dbReference type="Proteomes" id="UP000000845"/>
    </source>
</evidence>
<keyword evidence="1" id="KW-0812">Transmembrane</keyword>
<feature type="transmembrane region" description="Helical" evidence="1">
    <location>
        <begin position="52"/>
        <end position="76"/>
    </location>
</feature>
<gene>
    <name evidence="2" type="ordered locus">Sterm_1971</name>
</gene>
<protein>
    <submittedName>
        <fullName evidence="2">Uncharacterized protein</fullName>
    </submittedName>
</protein>
<dbReference type="RefSeq" id="WP_012861420.1">
    <property type="nucleotide sequence ID" value="NC_013517.1"/>
</dbReference>
<dbReference type="AlphaFoldDB" id="D1AJD8"/>
<name>D1AJD8_SEBTE</name>
<dbReference type="EMBL" id="CP001739">
    <property type="protein sequence ID" value="ACZ08826.1"/>
    <property type="molecule type" value="Genomic_DNA"/>
</dbReference>
<feature type="transmembrane region" description="Helical" evidence="1">
    <location>
        <begin position="21"/>
        <end position="40"/>
    </location>
</feature>